<evidence type="ECO:0000313" key="2">
    <source>
        <dbReference type="Ensembl" id="ENSGWIP00000015587.1"/>
    </source>
</evidence>
<sequence length="98" mass="10695">MGSGCRKIQDAWSSTIYQVVKAPTLGGVVYSTAPVDRLDQVKQVHRTALKPVLPPQDTNQEAWPQGLPANENASDDEFESGACFVGIESLLYFCMSSF</sequence>
<reference evidence="2" key="2">
    <citation type="submission" date="2025-08" db="UniProtKB">
        <authorList>
            <consortium name="Ensembl"/>
        </authorList>
    </citation>
    <scope>IDENTIFICATION</scope>
</reference>
<accession>A0A8C5E308</accession>
<dbReference type="AlphaFoldDB" id="A0A8C5E308"/>
<dbReference type="Proteomes" id="UP000694680">
    <property type="component" value="Chromosome 6"/>
</dbReference>
<evidence type="ECO:0000313" key="3">
    <source>
        <dbReference type="Proteomes" id="UP000694680"/>
    </source>
</evidence>
<keyword evidence="3" id="KW-1185">Reference proteome</keyword>
<reference evidence="2" key="3">
    <citation type="submission" date="2025-09" db="UniProtKB">
        <authorList>
            <consortium name="Ensembl"/>
        </authorList>
    </citation>
    <scope>IDENTIFICATION</scope>
</reference>
<proteinExistence type="predicted"/>
<feature type="region of interest" description="Disordered" evidence="1">
    <location>
        <begin position="52"/>
        <end position="74"/>
    </location>
</feature>
<reference evidence="2" key="1">
    <citation type="submission" date="2020-06" db="EMBL/GenBank/DDBJ databases">
        <authorList>
            <consortium name="Wellcome Sanger Institute Data Sharing"/>
        </authorList>
    </citation>
    <scope>NUCLEOTIDE SEQUENCE [LARGE SCALE GENOMIC DNA]</scope>
</reference>
<protein>
    <submittedName>
        <fullName evidence="2">Uncharacterized protein</fullName>
    </submittedName>
</protein>
<evidence type="ECO:0000256" key="1">
    <source>
        <dbReference type="SAM" id="MobiDB-lite"/>
    </source>
</evidence>
<dbReference type="Ensembl" id="ENSGWIT00000017219.1">
    <property type="protein sequence ID" value="ENSGWIP00000015587.1"/>
    <property type="gene ID" value="ENSGWIG00000008734.1"/>
</dbReference>
<organism evidence="2 3">
    <name type="scientific">Gouania willdenowi</name>
    <name type="common">Blunt-snouted clingfish</name>
    <name type="synonym">Lepadogaster willdenowi</name>
    <dbReference type="NCBI Taxonomy" id="441366"/>
    <lineage>
        <taxon>Eukaryota</taxon>
        <taxon>Metazoa</taxon>
        <taxon>Chordata</taxon>
        <taxon>Craniata</taxon>
        <taxon>Vertebrata</taxon>
        <taxon>Euteleostomi</taxon>
        <taxon>Actinopterygii</taxon>
        <taxon>Neopterygii</taxon>
        <taxon>Teleostei</taxon>
        <taxon>Neoteleostei</taxon>
        <taxon>Acanthomorphata</taxon>
        <taxon>Ovalentaria</taxon>
        <taxon>Blenniimorphae</taxon>
        <taxon>Blenniiformes</taxon>
        <taxon>Gobiesocoidei</taxon>
        <taxon>Gobiesocidae</taxon>
        <taxon>Gobiesocinae</taxon>
        <taxon>Gouania</taxon>
    </lineage>
</organism>
<name>A0A8C5E308_GOUWI</name>